<proteinExistence type="predicted"/>
<evidence type="ECO:0000313" key="2">
    <source>
        <dbReference type="Proteomes" id="UP000438760"/>
    </source>
</evidence>
<organism evidence="1 2">
    <name type="scientific">Myroides albus</name>
    <dbReference type="NCBI Taxonomy" id="2562892"/>
    <lineage>
        <taxon>Bacteria</taxon>
        <taxon>Pseudomonadati</taxon>
        <taxon>Bacteroidota</taxon>
        <taxon>Flavobacteriia</taxon>
        <taxon>Flavobacteriales</taxon>
        <taxon>Flavobacteriaceae</taxon>
        <taxon>Myroides</taxon>
    </lineage>
</organism>
<keyword evidence="2" id="KW-1185">Reference proteome</keyword>
<dbReference type="AlphaFoldDB" id="A0A6I3LEM8"/>
<gene>
    <name evidence="1" type="ORF">GJV76_02015</name>
</gene>
<accession>A0A6I3LEM8</accession>
<dbReference type="OrthoDB" id="1412480at2"/>
<name>A0A6I3LEM8_9FLAO</name>
<dbReference type="RefSeq" id="WP_155090976.1">
    <property type="nucleotide sequence ID" value="NZ_CP102754.1"/>
</dbReference>
<comment type="caution">
    <text evidence="1">The sequence shown here is derived from an EMBL/GenBank/DDBJ whole genome shotgun (WGS) entry which is preliminary data.</text>
</comment>
<protein>
    <submittedName>
        <fullName evidence="1">DUF748 domain-containing protein</fullName>
    </submittedName>
</protein>
<evidence type="ECO:0000313" key="1">
    <source>
        <dbReference type="EMBL" id="MTG96928.1"/>
    </source>
</evidence>
<sequence>MRVIKKSYKYLLIVAILFVLYAVGQNYVNHFIHTELPKIITEKNNTPYNLKYGKVEYSLALRKLTIKDIELTPHQILKDKQATRIEGNISSIFIQGVEIWTLLKQHNLIANRIELDRPYITVWKSESDSIQENQSTKLTAGIDISKIKVNHADVVIKSLKGGHIINQIYNFSSKVEGVHFGQETKDKPIPFTYTSYSMSSDSVYNRLNDRHSLTIGKVNITTTDIQADSIRIKPLQKSHEHIDAINENILLLKIPTLHLSKVDWGYKNMDEFYVTIDEINTKSAKFGLLNKKQKTDKKEQTELETALPKLVPFDLSINKIAIEDFAFNSLDAWKSEHTNIKIKSIVNKVNDTLHIGSIAVDNAEVTHIPQRKLITPKAKGKKILDIVKIDSLTVSNTNFVIKENNNKQNKLSVDSVSAVIKDIYITPLTAVNKLPFAYGETQFKTRKVNFDSGKYYQIEMDNIAISNHTMSFNNFVMNPKMSRKQMVKTFKYADDIFRLKAKEISLTDYEWGFDEKGVVFFNTKLLQLDQLNANIYRDKIPPHNMSNKSMFSKKLRDINFGLRIDEVRIRKSHLVYEESDAKAVAPGKITLGNFTANIKNLASGYNKKKLPLTTISVDANFMNAAPLHVDWSFNILNRADKFNIKGTVKNFPATAMQPFLQPYVKASTDGKLELVQFNFSGDAKVATGTFGMKYQNLRVTIYRKDGKAKKKVLSALGNLIIRDNSKGELKTVNIKKVQKVEEKSFFNYLWLCILQGLKQTIL</sequence>
<dbReference type="EMBL" id="WMJX01000002">
    <property type="protein sequence ID" value="MTG96928.1"/>
    <property type="molecule type" value="Genomic_DNA"/>
</dbReference>
<reference evidence="1 2" key="1">
    <citation type="submission" date="2019-11" db="EMBL/GenBank/DDBJ databases">
        <title>Genome of Strain BIT-d1.</title>
        <authorList>
            <person name="Yang Y."/>
        </authorList>
    </citation>
    <scope>NUCLEOTIDE SEQUENCE [LARGE SCALE GENOMIC DNA]</scope>
    <source>
        <strain evidence="1 2">BIT-d1</strain>
    </source>
</reference>
<dbReference type="Proteomes" id="UP000438760">
    <property type="component" value="Unassembled WGS sequence"/>
</dbReference>